<reference evidence="1" key="1">
    <citation type="submission" date="2021-05" db="EMBL/GenBank/DDBJ databases">
        <authorList>
            <person name="Pan Q."/>
            <person name="Jouanno E."/>
            <person name="Zahm M."/>
            <person name="Klopp C."/>
            <person name="Cabau C."/>
            <person name="Louis A."/>
            <person name="Berthelot C."/>
            <person name="Parey E."/>
            <person name="Roest Crollius H."/>
            <person name="Montfort J."/>
            <person name="Robinson-Rechavi M."/>
            <person name="Bouchez O."/>
            <person name="Lampietro C."/>
            <person name="Lopez Roques C."/>
            <person name="Donnadieu C."/>
            <person name="Postlethwait J."/>
            <person name="Bobe J."/>
            <person name="Dillon D."/>
            <person name="Chandos A."/>
            <person name="von Hippel F."/>
            <person name="Guiguen Y."/>
        </authorList>
    </citation>
    <scope>NUCLEOTIDE SEQUENCE</scope>
    <source>
        <strain evidence="1">YG-Jan2019</strain>
    </source>
</reference>
<proteinExistence type="predicted"/>
<sequence>MATKPDVKAMMARFSSEGQATEGVAPARPKVAVHPTLSSGSLVNQKKPYIETSLSGGTANTPPKPNFLKSTVPPKVAPDVREPAKTKAIASMFEKSQEDSKPSYVKQQNFKTKTEVSQDAEVKNLPHKPPFQKPPLSSPSSDIKPAAPKAATAAAKPSWVKDATPKPVDSKSSPNSLPAKLPPTLKPVSSFAKMRIKSEDNEVGTSDSTVKSFPPVTVPKPSNVRTAQNAFKKADAQSEDRAKEIDKIQVTSTDSCPPIKPPATKKPSFKKPMSSAYPAGLGNHSAPTGSSSGPKKAPLPNSLALGTAPAKPNRPPRVNLEKFKRGGEARAEDVSVSIETIQCECIQGPAVVRKGSGPPPPASHPSTHVAPPSVAPSLPPRPPGASVQPDLNDSYDDVGVNNRPPLPSGVHPSQRPEDSDDGSETYEDLDERWEAMESKEQEKKREKDEKKRQEAEKNKKNKKNESGKNKRPGKNSN</sequence>
<dbReference type="EMBL" id="CM055760">
    <property type="protein sequence ID" value="KAJ7987088.1"/>
    <property type="molecule type" value="Genomic_DNA"/>
</dbReference>
<protein>
    <submittedName>
        <fullName evidence="1">Uncharacterized protein</fullName>
    </submittedName>
</protein>
<comment type="caution">
    <text evidence="1">The sequence shown here is derived from an EMBL/GenBank/DDBJ whole genome shotgun (WGS) entry which is preliminary data.</text>
</comment>
<evidence type="ECO:0000313" key="1">
    <source>
        <dbReference type="EMBL" id="KAJ7987088.1"/>
    </source>
</evidence>
<gene>
    <name evidence="1" type="ORF">DPEC_G00335120</name>
</gene>
<evidence type="ECO:0000313" key="2">
    <source>
        <dbReference type="Proteomes" id="UP001157502"/>
    </source>
</evidence>
<name>A0ACC2F6W3_DALPE</name>
<keyword evidence="2" id="KW-1185">Reference proteome</keyword>
<accession>A0ACC2F6W3</accession>
<organism evidence="1 2">
    <name type="scientific">Dallia pectoralis</name>
    <name type="common">Alaska blackfish</name>
    <dbReference type="NCBI Taxonomy" id="75939"/>
    <lineage>
        <taxon>Eukaryota</taxon>
        <taxon>Metazoa</taxon>
        <taxon>Chordata</taxon>
        <taxon>Craniata</taxon>
        <taxon>Vertebrata</taxon>
        <taxon>Euteleostomi</taxon>
        <taxon>Actinopterygii</taxon>
        <taxon>Neopterygii</taxon>
        <taxon>Teleostei</taxon>
        <taxon>Protacanthopterygii</taxon>
        <taxon>Esociformes</taxon>
        <taxon>Umbridae</taxon>
        <taxon>Dallia</taxon>
    </lineage>
</organism>
<dbReference type="Proteomes" id="UP001157502">
    <property type="component" value="Chromosome 33"/>
</dbReference>